<dbReference type="Gene3D" id="1.10.10.60">
    <property type="entry name" value="Homeodomain-like"/>
    <property type="match status" value="1"/>
</dbReference>
<dbReference type="EMBL" id="CAJOBI010023242">
    <property type="protein sequence ID" value="CAF4229418.1"/>
    <property type="molecule type" value="Genomic_DNA"/>
</dbReference>
<sequence length="76" mass="9059">MFGTTPTDSTSSSSFLSATTPTAFLHDNKRKQRRIRTTFTSLQLRELEKCFQQVRQNFKMIHYRNSIIYFEKLSYQ</sequence>
<evidence type="ECO:0000313" key="2">
    <source>
        <dbReference type="Proteomes" id="UP000676336"/>
    </source>
</evidence>
<accession>A0A8S2SJ54</accession>
<dbReference type="InterPro" id="IPR009057">
    <property type="entry name" value="Homeodomain-like_sf"/>
</dbReference>
<proteinExistence type="predicted"/>
<organism evidence="1 2">
    <name type="scientific">Rotaria magnacalcarata</name>
    <dbReference type="NCBI Taxonomy" id="392030"/>
    <lineage>
        <taxon>Eukaryota</taxon>
        <taxon>Metazoa</taxon>
        <taxon>Spiralia</taxon>
        <taxon>Gnathifera</taxon>
        <taxon>Rotifera</taxon>
        <taxon>Eurotatoria</taxon>
        <taxon>Bdelloidea</taxon>
        <taxon>Philodinida</taxon>
        <taxon>Philodinidae</taxon>
        <taxon>Rotaria</taxon>
    </lineage>
</organism>
<dbReference type="Proteomes" id="UP000676336">
    <property type="component" value="Unassembled WGS sequence"/>
</dbReference>
<dbReference type="SUPFAM" id="SSF46689">
    <property type="entry name" value="Homeodomain-like"/>
    <property type="match status" value="1"/>
</dbReference>
<gene>
    <name evidence="1" type="ORF">SMN809_LOCUS23072</name>
</gene>
<dbReference type="AlphaFoldDB" id="A0A8S2SJ54"/>
<comment type="caution">
    <text evidence="1">The sequence shown here is derived from an EMBL/GenBank/DDBJ whole genome shotgun (WGS) entry which is preliminary data.</text>
</comment>
<reference evidence="1" key="1">
    <citation type="submission" date="2021-02" db="EMBL/GenBank/DDBJ databases">
        <authorList>
            <person name="Nowell W R."/>
        </authorList>
    </citation>
    <scope>NUCLEOTIDE SEQUENCE</scope>
</reference>
<evidence type="ECO:0008006" key="3">
    <source>
        <dbReference type="Google" id="ProtNLM"/>
    </source>
</evidence>
<protein>
    <recommendedName>
        <fullName evidence="3">Homeobox domain-containing protein</fullName>
    </recommendedName>
</protein>
<evidence type="ECO:0000313" key="1">
    <source>
        <dbReference type="EMBL" id="CAF4229418.1"/>
    </source>
</evidence>
<name>A0A8S2SJ54_9BILA</name>